<dbReference type="EMBL" id="VYZN01000014">
    <property type="protein sequence ID" value="KAE9539418.1"/>
    <property type="molecule type" value="Genomic_DNA"/>
</dbReference>
<keyword evidence="2" id="KW-0812">Transmembrane</keyword>
<organism evidence="3 4">
    <name type="scientific">Aphis glycines</name>
    <name type="common">Soybean aphid</name>
    <dbReference type="NCBI Taxonomy" id="307491"/>
    <lineage>
        <taxon>Eukaryota</taxon>
        <taxon>Metazoa</taxon>
        <taxon>Ecdysozoa</taxon>
        <taxon>Arthropoda</taxon>
        <taxon>Hexapoda</taxon>
        <taxon>Insecta</taxon>
        <taxon>Pterygota</taxon>
        <taxon>Neoptera</taxon>
        <taxon>Paraneoptera</taxon>
        <taxon>Hemiptera</taxon>
        <taxon>Sternorrhyncha</taxon>
        <taxon>Aphidomorpha</taxon>
        <taxon>Aphidoidea</taxon>
        <taxon>Aphididae</taxon>
        <taxon>Aphidini</taxon>
        <taxon>Aphis</taxon>
        <taxon>Aphis</taxon>
    </lineage>
</organism>
<keyword evidence="2" id="KW-0472">Membrane</keyword>
<keyword evidence="4" id="KW-1185">Reference proteome</keyword>
<feature type="transmembrane region" description="Helical" evidence="2">
    <location>
        <begin position="15"/>
        <end position="40"/>
    </location>
</feature>
<name>A0A6G0TUJ9_APHGL</name>
<comment type="caution">
    <text evidence="3">The sequence shown here is derived from an EMBL/GenBank/DDBJ whole genome shotgun (WGS) entry which is preliminary data.</text>
</comment>
<proteinExistence type="predicted"/>
<dbReference type="Proteomes" id="UP000475862">
    <property type="component" value="Unassembled WGS sequence"/>
</dbReference>
<accession>A0A6G0TUJ9</accession>
<evidence type="ECO:0000313" key="4">
    <source>
        <dbReference type="Proteomes" id="UP000475862"/>
    </source>
</evidence>
<reference evidence="3 4" key="1">
    <citation type="submission" date="2019-08" db="EMBL/GenBank/DDBJ databases">
        <title>The genome of the soybean aphid Biotype 1, its phylome, world population structure and adaptation to the North American continent.</title>
        <authorList>
            <person name="Giordano R."/>
            <person name="Donthu R.K."/>
            <person name="Hernandez A.G."/>
            <person name="Wright C.L."/>
            <person name="Zimin A.V."/>
        </authorList>
    </citation>
    <scope>NUCLEOTIDE SEQUENCE [LARGE SCALE GENOMIC DNA]</scope>
    <source>
        <tissue evidence="3">Whole aphids</tissue>
    </source>
</reference>
<keyword evidence="2" id="KW-1133">Transmembrane helix</keyword>
<evidence type="ECO:0000256" key="1">
    <source>
        <dbReference type="SAM" id="MobiDB-lite"/>
    </source>
</evidence>
<sequence length="311" mass="34689">MVTTSTTKVVYEPTWFVIGIITALSPHMGTSHMVSCLFCFEPNRPIRLEFNKITLLIFRHNCITLTPKCVKNKSKKNENQTDTEAIKKKKLTSRQRKALLKIIEKKQKSQKRSEMLNELKSLELSAPSLSLMTSISQTQTSGLRNALKQKKKDRTTKPSEENRSSDEMTVDEDVGSEIDEDEISFGRKSVITNFTMVAISILLLYELIVVTIQGFTMRSGSDNKCCLKSFNCGKTFPLSIKNANQQYFCSISGNSISACVALTVQNIFSVSSSYLGVGSSNTFNVLHNLLAYTGNHSGSIALKIKTLIKLM</sequence>
<gene>
    <name evidence="3" type="ORF">AGLY_004670</name>
</gene>
<dbReference type="AlphaFoldDB" id="A0A6G0TUJ9"/>
<feature type="compositionally biased region" description="Basic and acidic residues" evidence="1">
    <location>
        <begin position="155"/>
        <end position="166"/>
    </location>
</feature>
<protein>
    <submittedName>
        <fullName evidence="3">Uncharacterized protein</fullName>
    </submittedName>
</protein>
<dbReference type="OrthoDB" id="6616829at2759"/>
<evidence type="ECO:0000313" key="3">
    <source>
        <dbReference type="EMBL" id="KAE9539418.1"/>
    </source>
</evidence>
<feature type="transmembrane region" description="Helical" evidence="2">
    <location>
        <begin position="194"/>
        <end position="215"/>
    </location>
</feature>
<feature type="region of interest" description="Disordered" evidence="1">
    <location>
        <begin position="137"/>
        <end position="173"/>
    </location>
</feature>
<evidence type="ECO:0000256" key="2">
    <source>
        <dbReference type="SAM" id="Phobius"/>
    </source>
</evidence>